<evidence type="ECO:0000256" key="1">
    <source>
        <dbReference type="PROSITE-ProRule" id="PRU00050"/>
    </source>
</evidence>
<evidence type="ECO:0000259" key="3">
    <source>
        <dbReference type="PROSITE" id="PS50122"/>
    </source>
</evidence>
<dbReference type="Proteomes" id="UP001254759">
    <property type="component" value="Unassembled WGS sequence"/>
</dbReference>
<dbReference type="Pfam" id="PF01339">
    <property type="entry name" value="CheB_methylest"/>
    <property type="match status" value="1"/>
</dbReference>
<dbReference type="InterPro" id="IPR035909">
    <property type="entry name" value="CheB_C"/>
</dbReference>
<evidence type="ECO:0000256" key="2">
    <source>
        <dbReference type="SAM" id="MobiDB-lite"/>
    </source>
</evidence>
<keyword evidence="5" id="KW-1185">Reference proteome</keyword>
<comment type="caution">
    <text evidence="1">Lacks conserved residue(s) required for the propagation of feature annotation.</text>
</comment>
<protein>
    <recommendedName>
        <fullName evidence="3">CheB-type methylesterase domain-containing protein</fullName>
    </recommendedName>
</protein>
<feature type="compositionally biased region" description="Pro residues" evidence="2">
    <location>
        <begin position="201"/>
        <end position="220"/>
    </location>
</feature>
<comment type="caution">
    <text evidence="4">The sequence shown here is derived from an EMBL/GenBank/DDBJ whole genome shotgun (WGS) entry which is preliminary data.</text>
</comment>
<sequence length="425" mass="43855">MTGNTRRVALLARAGAAREQLRAALHEAGAEIVLEDDPNAIDGQTLGDASPQVVLVALEAAIEDSLSRFDAVLHDPAVAVIFDEAELAARREGWEAKRWARHLAAKLNGHADVLPPGGEIDDTHPEPGLPRTPAQIHAHADIEPHLQEAQGVAFELPRGGLELVEIEESGSSQSFDPETWKPTAAPSHDLPLQDGFEQVPAPAPAEPMPVSSPPPLPSSAPAPTKTSGLALELESIHAVTAASTGSTGSVVRGAALLFAGIGGPDAVRKVLADLPPDLSRPVLVQLRLDGGRYDNLVKQMERVSTLPVLLAKAGEVAHGAHVYVLPNDVVVNVVEGVIHFGEGALQSDTLIASLPAAESAVLLLSGSDPAQVEAALALAAQGGFAAGQSPQGCYDPAAAKALAARGGMVAAPGELATLLASHWPE</sequence>
<dbReference type="Gene3D" id="3.40.50.180">
    <property type="entry name" value="Methylesterase CheB, C-terminal domain"/>
    <property type="match status" value="1"/>
</dbReference>
<feature type="domain" description="CheB-type methylesterase" evidence="3">
    <location>
        <begin position="259"/>
        <end position="335"/>
    </location>
</feature>
<gene>
    <name evidence="4" type="ORF">J2W94_003330</name>
</gene>
<dbReference type="EMBL" id="JAVDTT010000005">
    <property type="protein sequence ID" value="MDR6843023.1"/>
    <property type="molecule type" value="Genomic_DNA"/>
</dbReference>
<dbReference type="PROSITE" id="PS50122">
    <property type="entry name" value="CHEB"/>
    <property type="match status" value="1"/>
</dbReference>
<feature type="region of interest" description="Disordered" evidence="2">
    <location>
        <begin position="167"/>
        <end position="225"/>
    </location>
</feature>
<evidence type="ECO:0000313" key="4">
    <source>
        <dbReference type="EMBL" id="MDR6843023.1"/>
    </source>
</evidence>
<dbReference type="RefSeq" id="WP_310095819.1">
    <property type="nucleotide sequence ID" value="NZ_JAVDTT010000005.1"/>
</dbReference>
<reference evidence="4 5" key="1">
    <citation type="submission" date="2023-07" db="EMBL/GenBank/DDBJ databases">
        <title>Sorghum-associated microbial communities from plants grown in Nebraska, USA.</title>
        <authorList>
            <person name="Schachtman D."/>
        </authorList>
    </citation>
    <scope>NUCLEOTIDE SEQUENCE [LARGE SCALE GENOMIC DNA]</scope>
    <source>
        <strain evidence="4 5">BE107</strain>
    </source>
</reference>
<proteinExistence type="predicted"/>
<organism evidence="4 5">
    <name type="scientific">Pseudoxanthomonas sacheonensis</name>
    <dbReference type="NCBI Taxonomy" id="443615"/>
    <lineage>
        <taxon>Bacteria</taxon>
        <taxon>Pseudomonadati</taxon>
        <taxon>Pseudomonadota</taxon>
        <taxon>Gammaproteobacteria</taxon>
        <taxon>Lysobacterales</taxon>
        <taxon>Lysobacteraceae</taxon>
        <taxon>Pseudoxanthomonas</taxon>
    </lineage>
</organism>
<dbReference type="InterPro" id="IPR000673">
    <property type="entry name" value="Sig_transdc_resp-reg_Me-estase"/>
</dbReference>
<evidence type="ECO:0000313" key="5">
    <source>
        <dbReference type="Proteomes" id="UP001254759"/>
    </source>
</evidence>
<name>A0ABU1RW64_9GAMM</name>
<dbReference type="SUPFAM" id="SSF52738">
    <property type="entry name" value="Methylesterase CheB, C-terminal domain"/>
    <property type="match status" value="1"/>
</dbReference>
<accession>A0ABU1RW64</accession>